<gene>
    <name evidence="2" type="ORF">CS022_09980</name>
</gene>
<dbReference type="Proteomes" id="UP000290287">
    <property type="component" value="Unassembled WGS sequence"/>
</dbReference>
<dbReference type="EMBL" id="PEIB01000010">
    <property type="protein sequence ID" value="RXJ73312.1"/>
    <property type="molecule type" value="Genomic_DNA"/>
</dbReference>
<keyword evidence="1" id="KW-0732">Signal</keyword>
<keyword evidence="3" id="KW-1185">Reference proteome</keyword>
<dbReference type="AlphaFoldDB" id="A0A4Q0YQJ6"/>
<name>A0A4Q0YQJ6_9GAMM</name>
<accession>A0A4Q0YQJ6</accession>
<evidence type="ECO:0000313" key="3">
    <source>
        <dbReference type="Proteomes" id="UP000290287"/>
    </source>
</evidence>
<evidence type="ECO:0000256" key="1">
    <source>
        <dbReference type="SAM" id="SignalP"/>
    </source>
</evidence>
<protein>
    <recommendedName>
        <fullName evidence="4">Metallopeptidase DUF4344</fullName>
    </recommendedName>
</protein>
<reference evidence="2 3" key="1">
    <citation type="submission" date="2017-10" db="EMBL/GenBank/DDBJ databases">
        <title>Nyctiphanis sp. nov., isolated from the stomach of the euphausiid Nyctiphanes simplex (Hansen, 1911) in the Gulf of California.</title>
        <authorList>
            <person name="Gomez-Gil B."/>
            <person name="Aguilar-Mendez M."/>
            <person name="Lopez-Cortes A."/>
            <person name="Gomez-Gutierrez J."/>
            <person name="Roque A."/>
            <person name="Lang E."/>
            <person name="Gonzalez-Castillo A."/>
        </authorList>
    </citation>
    <scope>NUCLEOTIDE SEQUENCE [LARGE SCALE GENOMIC DNA]</scope>
    <source>
        <strain evidence="2 3">CAIM 600</strain>
    </source>
</reference>
<dbReference type="Pfam" id="PF14247">
    <property type="entry name" value="DUF4344"/>
    <property type="match status" value="1"/>
</dbReference>
<feature type="chain" id="PRO_5020231537" description="Metallopeptidase DUF4344" evidence="1">
    <location>
        <begin position="22"/>
        <end position="251"/>
    </location>
</feature>
<dbReference type="InterPro" id="IPR025644">
    <property type="entry name" value="DUF4344"/>
</dbReference>
<organism evidence="2 3">
    <name type="scientific">Veronia nyctiphanis</name>
    <dbReference type="NCBI Taxonomy" id="1278244"/>
    <lineage>
        <taxon>Bacteria</taxon>
        <taxon>Pseudomonadati</taxon>
        <taxon>Pseudomonadota</taxon>
        <taxon>Gammaproteobacteria</taxon>
        <taxon>Vibrionales</taxon>
        <taxon>Vibrionaceae</taxon>
        <taxon>Veronia</taxon>
    </lineage>
</organism>
<dbReference type="OrthoDB" id="935695at2"/>
<evidence type="ECO:0008006" key="4">
    <source>
        <dbReference type="Google" id="ProtNLM"/>
    </source>
</evidence>
<sequence length="251" mass="28462">MRAFITVISATLLLISSTVNAATKLEVTPAKSAEEKAVLKFTKPIADEFIALINKEFPLYKPMIVRLGGGEGPHFDPEKMEIAVPFTFVTQVLQRFRSPDAEIEGYMTAKEATRHAVMHVLLHELGHALVYDHDIPILGKEEDAVDNFATLVMLWHQGAEETLASAELFALFDLEVEEFSEAHFWGEHSLDAQRATSVVCLVYGSDPDKYEYLMGEQQKENDREGHCQYEYESKSRNWERATETARKLRKP</sequence>
<comment type="caution">
    <text evidence="2">The sequence shown here is derived from an EMBL/GenBank/DDBJ whole genome shotgun (WGS) entry which is preliminary data.</text>
</comment>
<feature type="signal peptide" evidence="1">
    <location>
        <begin position="1"/>
        <end position="21"/>
    </location>
</feature>
<dbReference type="RefSeq" id="WP_129122148.1">
    <property type="nucleotide sequence ID" value="NZ_PEIB01000010.1"/>
</dbReference>
<evidence type="ECO:0000313" key="2">
    <source>
        <dbReference type="EMBL" id="RXJ73312.1"/>
    </source>
</evidence>
<proteinExistence type="predicted"/>